<keyword evidence="3" id="KW-1185">Reference proteome</keyword>
<organism evidence="2 3">
    <name type="scientific">Escovopsis weberi</name>
    <dbReference type="NCBI Taxonomy" id="150374"/>
    <lineage>
        <taxon>Eukaryota</taxon>
        <taxon>Fungi</taxon>
        <taxon>Dikarya</taxon>
        <taxon>Ascomycota</taxon>
        <taxon>Pezizomycotina</taxon>
        <taxon>Sordariomycetes</taxon>
        <taxon>Hypocreomycetidae</taxon>
        <taxon>Hypocreales</taxon>
        <taxon>Hypocreaceae</taxon>
        <taxon>Escovopsis</taxon>
    </lineage>
</organism>
<proteinExistence type="predicted"/>
<dbReference type="Proteomes" id="UP000053831">
    <property type="component" value="Unassembled WGS sequence"/>
</dbReference>
<evidence type="ECO:0000256" key="1">
    <source>
        <dbReference type="SAM" id="MobiDB-lite"/>
    </source>
</evidence>
<feature type="compositionally biased region" description="Basic and acidic residues" evidence="1">
    <location>
        <begin position="33"/>
        <end position="50"/>
    </location>
</feature>
<evidence type="ECO:0000313" key="3">
    <source>
        <dbReference type="Proteomes" id="UP000053831"/>
    </source>
</evidence>
<comment type="caution">
    <text evidence="2">The sequence shown here is derived from an EMBL/GenBank/DDBJ whole genome shotgun (WGS) entry which is preliminary data.</text>
</comment>
<gene>
    <name evidence="2" type="ORF">ESCO_001495</name>
</gene>
<sequence>MAEAAIEYYSSVSSSSSSFTTEKPQKRRRISRRAAEQQAREQQELEARQKHEAESRALALEYVQDFLQDSEEWADRMDFISIIYDAVPTMEELFSYGALDSSEGTRACRRLFKAVVIWDELGLSLWQKLAASEEAAAANSASVAITTVTSTISSVQEQQASDFETASTVVPCVPSRRASEDSGCSRLSFWSSLSRSSTASEKQRGAKRNCLSRMLARTWDKLSDKSMTAHASKGVMIASY</sequence>
<dbReference type="STRING" id="150374.A0A0M9VWK3"/>
<reference evidence="2 3" key="1">
    <citation type="submission" date="2015-07" db="EMBL/GenBank/DDBJ databases">
        <title>The genome of the fungus Escovopsis weberi, a specialized disease agent of ant agriculture.</title>
        <authorList>
            <person name="de Man T.J."/>
            <person name="Stajich J.E."/>
            <person name="Kubicek C.P."/>
            <person name="Chenthamara K."/>
            <person name="Atanasova L."/>
            <person name="Druzhinina I.S."/>
            <person name="Birnbaum S."/>
            <person name="Barribeau S.M."/>
            <person name="Teiling C."/>
            <person name="Suen G."/>
            <person name="Currie C."/>
            <person name="Gerardo N.M."/>
        </authorList>
    </citation>
    <scope>NUCLEOTIDE SEQUENCE [LARGE SCALE GENOMIC DNA]</scope>
</reference>
<evidence type="ECO:0000313" key="2">
    <source>
        <dbReference type="EMBL" id="KOS22165.1"/>
    </source>
</evidence>
<dbReference type="AlphaFoldDB" id="A0A0M9VWK3"/>
<name>A0A0M9VWK3_ESCWE</name>
<feature type="region of interest" description="Disordered" evidence="1">
    <location>
        <begin position="1"/>
        <end position="50"/>
    </location>
</feature>
<accession>A0A0M9VWK3</accession>
<protein>
    <submittedName>
        <fullName evidence="2">Uncharacterized protein</fullName>
    </submittedName>
</protein>
<dbReference type="EMBL" id="LGSR01000006">
    <property type="protein sequence ID" value="KOS22165.1"/>
    <property type="molecule type" value="Genomic_DNA"/>
</dbReference>
<dbReference type="OrthoDB" id="5230713at2759"/>